<dbReference type="AlphaFoldDB" id="A0A376AAR4"/>
<keyword evidence="2" id="KW-0732">Signal</keyword>
<name>A0A376AAR4_9HYPH</name>
<dbReference type="RefSeq" id="WP_235842280.1">
    <property type="nucleotide sequence ID" value="NZ_UEYP01000015.1"/>
</dbReference>
<feature type="compositionally biased region" description="Low complexity" evidence="1">
    <location>
        <begin position="63"/>
        <end position="72"/>
    </location>
</feature>
<feature type="chain" id="PRO_5016921193" evidence="2">
    <location>
        <begin position="24"/>
        <end position="181"/>
    </location>
</feature>
<evidence type="ECO:0000313" key="3">
    <source>
        <dbReference type="EMBL" id="SSC64882.1"/>
    </source>
</evidence>
<keyword evidence="4" id="KW-1185">Reference proteome</keyword>
<proteinExistence type="predicted"/>
<dbReference type="EMBL" id="UEYP01000015">
    <property type="protein sequence ID" value="SSC64882.1"/>
    <property type="molecule type" value="Genomic_DNA"/>
</dbReference>
<organism evidence="3 4">
    <name type="scientific">Ciceribacter selenitireducens ATCC BAA-1503</name>
    <dbReference type="NCBI Taxonomy" id="1336235"/>
    <lineage>
        <taxon>Bacteria</taxon>
        <taxon>Pseudomonadati</taxon>
        <taxon>Pseudomonadota</taxon>
        <taxon>Alphaproteobacteria</taxon>
        <taxon>Hyphomicrobiales</taxon>
        <taxon>Rhizobiaceae</taxon>
        <taxon>Ciceribacter</taxon>
    </lineage>
</organism>
<feature type="signal peptide" evidence="2">
    <location>
        <begin position="1"/>
        <end position="23"/>
    </location>
</feature>
<evidence type="ECO:0000313" key="4">
    <source>
        <dbReference type="Proteomes" id="UP000254764"/>
    </source>
</evidence>
<sequence length="181" mass="19235">MAPTLLLRAGFLGLMLAGGPALAEDIDQLPVTATFVISGGSWEGDAETSLSAPPASPTPAPAPAGATAPAPAEDAVSPTPRRGYYKLIAIRQPDRTAKVYLQQILSRDAGPEVLESVELEEFTAIRPYVTDIRPEDSTGISRQPGFFATVYLKTDPAAVEPEGWTVLIDEFGEIRVERATN</sequence>
<gene>
    <name evidence="3" type="ORF">RHIZ70_590</name>
</gene>
<reference evidence="4" key="1">
    <citation type="submission" date="2018-07" db="EMBL/GenBank/DDBJ databases">
        <authorList>
            <person name="Peiro R."/>
            <person name="Begona"/>
            <person name="Cbmso G."/>
            <person name="Lopez M."/>
            <person name="Gonzalez S."/>
        </authorList>
    </citation>
    <scope>NUCLEOTIDE SEQUENCE [LARGE SCALE GENOMIC DNA]</scope>
</reference>
<accession>A0A376AAR4</accession>
<protein>
    <submittedName>
        <fullName evidence="3">Uncharacterized protein</fullName>
    </submittedName>
</protein>
<feature type="region of interest" description="Disordered" evidence="1">
    <location>
        <begin position="45"/>
        <end position="78"/>
    </location>
</feature>
<dbReference type="Proteomes" id="UP000254764">
    <property type="component" value="Unassembled WGS sequence"/>
</dbReference>
<evidence type="ECO:0000256" key="2">
    <source>
        <dbReference type="SAM" id="SignalP"/>
    </source>
</evidence>
<evidence type="ECO:0000256" key="1">
    <source>
        <dbReference type="SAM" id="MobiDB-lite"/>
    </source>
</evidence>